<geneLocation type="plasmid" evidence="1 2">
    <name>unnamed</name>
</geneLocation>
<dbReference type="RefSeq" id="WP_115418315.1">
    <property type="nucleotide sequence ID" value="NZ_CP031358.1"/>
</dbReference>
<accession>A0A345YJA0</accession>
<keyword evidence="1" id="KW-0614">Plasmid</keyword>
<keyword evidence="2" id="KW-1185">Reference proteome</keyword>
<dbReference type="Proteomes" id="UP000254508">
    <property type="component" value="Plasmid unnamed"/>
</dbReference>
<sequence>MAAEYETKWLDPDFRTKGSGPHCVMCARSLKSEGGKCEVRYFLDEYEAIPVSEWDRMTPSKTAFDYELDGNLVEVDYVGSTCAKKLGEGWSN</sequence>
<protein>
    <submittedName>
        <fullName evidence="1">Uncharacterized protein</fullName>
    </submittedName>
</protein>
<reference evidence="1 2" key="1">
    <citation type="submission" date="2018-07" db="EMBL/GenBank/DDBJ databases">
        <title>Genome sequence of Erythrobacter strain YH-07, an antagonistic bacterium isolated from Yellow Sea.</title>
        <authorList>
            <person name="Tang T."/>
            <person name="Liu Q."/>
            <person name="Sun X."/>
        </authorList>
    </citation>
    <scope>NUCLEOTIDE SEQUENCE [LARGE SCALE GENOMIC DNA]</scope>
    <source>
        <strain evidence="1 2">YH-07</strain>
        <plasmid evidence="1 2">unnamed</plasmid>
    </source>
</reference>
<dbReference type="KEGG" id="err:DVR09_16240"/>
<dbReference type="AlphaFoldDB" id="A0A345YJA0"/>
<evidence type="ECO:0000313" key="1">
    <source>
        <dbReference type="EMBL" id="AXK44002.1"/>
    </source>
</evidence>
<dbReference type="EMBL" id="CP031358">
    <property type="protein sequence ID" value="AXK44002.1"/>
    <property type="molecule type" value="Genomic_DNA"/>
</dbReference>
<proteinExistence type="predicted"/>
<name>A0A345YJA0_9SPHN</name>
<evidence type="ECO:0000313" key="2">
    <source>
        <dbReference type="Proteomes" id="UP000254508"/>
    </source>
</evidence>
<organism evidence="1 2">
    <name type="scientific">Erythrobacter aureus</name>
    <dbReference type="NCBI Taxonomy" id="2182384"/>
    <lineage>
        <taxon>Bacteria</taxon>
        <taxon>Pseudomonadati</taxon>
        <taxon>Pseudomonadota</taxon>
        <taxon>Alphaproteobacteria</taxon>
        <taxon>Sphingomonadales</taxon>
        <taxon>Erythrobacteraceae</taxon>
        <taxon>Erythrobacter/Porphyrobacter group</taxon>
        <taxon>Erythrobacter</taxon>
    </lineage>
</organism>
<gene>
    <name evidence="1" type="ORF">DVR09_16240</name>
</gene>